<dbReference type="InterPro" id="IPR032466">
    <property type="entry name" value="Metal_Hydrolase"/>
</dbReference>
<name>A0A498JRF8_MALDO</name>
<accession>A0A498JRF8</accession>
<evidence type="ECO:0000313" key="1">
    <source>
        <dbReference type="EMBL" id="RXH97626.1"/>
    </source>
</evidence>
<comment type="caution">
    <text evidence="1">The sequence shown here is derived from an EMBL/GenBank/DDBJ whole genome shotgun (WGS) entry which is preliminary data.</text>
</comment>
<organism evidence="1 2">
    <name type="scientific">Malus domestica</name>
    <name type="common">Apple</name>
    <name type="synonym">Pyrus malus</name>
    <dbReference type="NCBI Taxonomy" id="3750"/>
    <lineage>
        <taxon>Eukaryota</taxon>
        <taxon>Viridiplantae</taxon>
        <taxon>Streptophyta</taxon>
        <taxon>Embryophyta</taxon>
        <taxon>Tracheophyta</taxon>
        <taxon>Spermatophyta</taxon>
        <taxon>Magnoliopsida</taxon>
        <taxon>eudicotyledons</taxon>
        <taxon>Gunneridae</taxon>
        <taxon>Pentapetalae</taxon>
        <taxon>rosids</taxon>
        <taxon>fabids</taxon>
        <taxon>Rosales</taxon>
        <taxon>Rosaceae</taxon>
        <taxon>Amygdaloideae</taxon>
        <taxon>Maleae</taxon>
        <taxon>Malus</taxon>
    </lineage>
</organism>
<dbReference type="Gene3D" id="3.20.20.140">
    <property type="entry name" value="Metal-dependent hydrolases"/>
    <property type="match status" value="1"/>
</dbReference>
<protein>
    <submittedName>
        <fullName evidence="1">Uncharacterized protein</fullName>
    </submittedName>
</protein>
<evidence type="ECO:0000313" key="2">
    <source>
        <dbReference type="Proteomes" id="UP000290289"/>
    </source>
</evidence>
<dbReference type="Proteomes" id="UP000290289">
    <property type="component" value="Chromosome 5"/>
</dbReference>
<dbReference type="SUPFAM" id="SSF51556">
    <property type="entry name" value="Metallo-dependent hydrolases"/>
    <property type="match status" value="1"/>
</dbReference>
<gene>
    <name evidence="1" type="ORF">DVH24_009951</name>
</gene>
<reference evidence="1 2" key="1">
    <citation type="submission" date="2018-10" db="EMBL/GenBank/DDBJ databases">
        <title>A high-quality apple genome assembly.</title>
        <authorList>
            <person name="Hu J."/>
        </authorList>
    </citation>
    <scope>NUCLEOTIDE SEQUENCE [LARGE SCALE GENOMIC DNA]</scope>
    <source>
        <strain evidence="2">cv. HFTH1</strain>
        <tissue evidence="1">Young leaf</tissue>
    </source>
</reference>
<dbReference type="EMBL" id="RDQH01000331">
    <property type="protein sequence ID" value="RXH97626.1"/>
    <property type="molecule type" value="Genomic_DNA"/>
</dbReference>
<proteinExistence type="predicted"/>
<sequence>MELKLNKDWGSTHAAIDNCLAVGDQYDAQVQANLRVSSSNINYDLNKVVSRNWEEETRWISSGFAEETEMSLELDP</sequence>
<keyword evidence="2" id="KW-1185">Reference proteome</keyword>
<dbReference type="AlphaFoldDB" id="A0A498JRF8"/>